<evidence type="ECO:0000313" key="3">
    <source>
        <dbReference type="Proteomes" id="UP001454036"/>
    </source>
</evidence>
<dbReference type="Proteomes" id="UP001454036">
    <property type="component" value="Unassembled WGS sequence"/>
</dbReference>
<sequence>MSTTVKEALTVNDRGASPTMRSSSAIPVSSKPASLLLEKLMVSLSMVAMGDKAYPDLRAYLFLAFEVSPPPTIHPEILGDVSVLPLAPV</sequence>
<proteinExistence type="predicted"/>
<accession>A0AAV3NI31</accession>
<dbReference type="EMBL" id="BAABME010000049">
    <property type="protein sequence ID" value="GAA0138990.1"/>
    <property type="molecule type" value="Genomic_DNA"/>
</dbReference>
<feature type="region of interest" description="Disordered" evidence="1">
    <location>
        <begin position="1"/>
        <end position="25"/>
    </location>
</feature>
<reference evidence="2 3" key="1">
    <citation type="submission" date="2024-01" db="EMBL/GenBank/DDBJ databases">
        <title>The complete chloroplast genome sequence of Lithospermum erythrorhizon: insights into the phylogenetic relationship among Boraginaceae species and the maternal lineages of purple gromwells.</title>
        <authorList>
            <person name="Okada T."/>
            <person name="Watanabe K."/>
        </authorList>
    </citation>
    <scope>NUCLEOTIDE SEQUENCE [LARGE SCALE GENOMIC DNA]</scope>
</reference>
<comment type="caution">
    <text evidence="2">The sequence shown here is derived from an EMBL/GenBank/DDBJ whole genome shotgun (WGS) entry which is preliminary data.</text>
</comment>
<evidence type="ECO:0000256" key="1">
    <source>
        <dbReference type="SAM" id="MobiDB-lite"/>
    </source>
</evidence>
<gene>
    <name evidence="2" type="ORF">LIER_00626</name>
</gene>
<evidence type="ECO:0000313" key="2">
    <source>
        <dbReference type="EMBL" id="GAA0138990.1"/>
    </source>
</evidence>
<name>A0AAV3NI31_LITER</name>
<keyword evidence="3" id="KW-1185">Reference proteome</keyword>
<organism evidence="2 3">
    <name type="scientific">Lithospermum erythrorhizon</name>
    <name type="common">Purple gromwell</name>
    <name type="synonym">Lithospermum officinale var. erythrorhizon</name>
    <dbReference type="NCBI Taxonomy" id="34254"/>
    <lineage>
        <taxon>Eukaryota</taxon>
        <taxon>Viridiplantae</taxon>
        <taxon>Streptophyta</taxon>
        <taxon>Embryophyta</taxon>
        <taxon>Tracheophyta</taxon>
        <taxon>Spermatophyta</taxon>
        <taxon>Magnoliopsida</taxon>
        <taxon>eudicotyledons</taxon>
        <taxon>Gunneridae</taxon>
        <taxon>Pentapetalae</taxon>
        <taxon>asterids</taxon>
        <taxon>lamiids</taxon>
        <taxon>Boraginales</taxon>
        <taxon>Boraginaceae</taxon>
        <taxon>Boraginoideae</taxon>
        <taxon>Lithospermeae</taxon>
        <taxon>Lithospermum</taxon>
    </lineage>
</organism>
<protein>
    <submittedName>
        <fullName evidence="2">Uncharacterized protein</fullName>
    </submittedName>
</protein>
<dbReference type="AlphaFoldDB" id="A0AAV3NI31"/>